<evidence type="ECO:0000313" key="2">
    <source>
        <dbReference type="Proteomes" id="UP000824120"/>
    </source>
</evidence>
<protein>
    <submittedName>
        <fullName evidence="1">Uncharacterized protein</fullName>
    </submittedName>
</protein>
<reference evidence="1 2" key="1">
    <citation type="submission" date="2020-09" db="EMBL/GenBank/DDBJ databases">
        <title>De no assembly of potato wild relative species, Solanum commersonii.</title>
        <authorList>
            <person name="Cho K."/>
        </authorList>
    </citation>
    <scope>NUCLEOTIDE SEQUENCE [LARGE SCALE GENOMIC DNA]</scope>
    <source>
        <strain evidence="1">LZ3.2</strain>
        <tissue evidence="1">Leaf</tissue>
    </source>
</reference>
<dbReference type="Proteomes" id="UP000824120">
    <property type="component" value="Chromosome 11"/>
</dbReference>
<sequence length="81" mass="9494">MQKRCDAFIPMHLFLLNESPLLSTCLRRAFLRTTMEVVDTNLFHKEEQITSKSEICIAYMMASLPMVFLIKNNHERCSREA</sequence>
<accession>A0A9J5WIJ4</accession>
<evidence type="ECO:0000313" key="1">
    <source>
        <dbReference type="EMBL" id="KAG5575253.1"/>
    </source>
</evidence>
<proteinExistence type="predicted"/>
<gene>
    <name evidence="1" type="ORF">H5410_055387</name>
</gene>
<keyword evidence="2" id="KW-1185">Reference proteome</keyword>
<comment type="caution">
    <text evidence="1">The sequence shown here is derived from an EMBL/GenBank/DDBJ whole genome shotgun (WGS) entry which is preliminary data.</text>
</comment>
<organism evidence="1 2">
    <name type="scientific">Solanum commersonii</name>
    <name type="common">Commerson's wild potato</name>
    <name type="synonym">Commerson's nightshade</name>
    <dbReference type="NCBI Taxonomy" id="4109"/>
    <lineage>
        <taxon>Eukaryota</taxon>
        <taxon>Viridiplantae</taxon>
        <taxon>Streptophyta</taxon>
        <taxon>Embryophyta</taxon>
        <taxon>Tracheophyta</taxon>
        <taxon>Spermatophyta</taxon>
        <taxon>Magnoliopsida</taxon>
        <taxon>eudicotyledons</taxon>
        <taxon>Gunneridae</taxon>
        <taxon>Pentapetalae</taxon>
        <taxon>asterids</taxon>
        <taxon>lamiids</taxon>
        <taxon>Solanales</taxon>
        <taxon>Solanaceae</taxon>
        <taxon>Solanoideae</taxon>
        <taxon>Solaneae</taxon>
        <taxon>Solanum</taxon>
    </lineage>
</organism>
<name>A0A9J5WIJ4_SOLCO</name>
<dbReference type="AlphaFoldDB" id="A0A9J5WIJ4"/>
<dbReference type="EMBL" id="JACXVP010000011">
    <property type="protein sequence ID" value="KAG5575253.1"/>
    <property type="molecule type" value="Genomic_DNA"/>
</dbReference>